<organism evidence="7 8">
    <name type="scientific">Paraflavitalea soli</name>
    <dbReference type="NCBI Taxonomy" id="2315862"/>
    <lineage>
        <taxon>Bacteria</taxon>
        <taxon>Pseudomonadati</taxon>
        <taxon>Bacteroidota</taxon>
        <taxon>Chitinophagia</taxon>
        <taxon>Chitinophagales</taxon>
        <taxon>Chitinophagaceae</taxon>
        <taxon>Paraflavitalea</taxon>
    </lineage>
</organism>
<dbReference type="KEGG" id="pseg:D3H65_32265"/>
<dbReference type="GO" id="GO:0005886">
    <property type="term" value="C:plasma membrane"/>
    <property type="evidence" value="ECO:0007669"/>
    <property type="project" value="UniProtKB-SubCell"/>
</dbReference>
<sequence>MWSSLRSFFKVLKKAALAFIEDNAFKLSASLSYYTIFSMGPILIIVISLVGIFYGREAVQGRVYGQVKGFIGSDAAIQLQAIIKNIEQSQFKTTGIIIGVVMLLFGASGVFTEIQDSVNRIWSVKAKPKKGWLKFLTNRLLSFSLVVGLGFIMLVSLLISTLTDALSKQLERFFPENIIIVFYILNLLIVLVVITTLFAIIFKVLPDAIIQWRDVIKGSLFTALLFMGGKFLISFYISRSNVGVTFGTAATIVVILLWVYYSSVILYFGAEFTKCYAVEVGSGIKPKETAVFVVKQEAREIPASYLDT</sequence>
<dbReference type="InterPro" id="IPR017039">
    <property type="entry name" value="Virul_fac_BrkB"/>
</dbReference>
<feature type="transmembrane region" description="Helical" evidence="6">
    <location>
        <begin position="244"/>
        <end position="268"/>
    </location>
</feature>
<gene>
    <name evidence="7" type="ORF">D3H65_32265</name>
</gene>
<keyword evidence="3 6" id="KW-0812">Transmembrane</keyword>
<evidence type="ECO:0000256" key="1">
    <source>
        <dbReference type="ARBA" id="ARBA00004651"/>
    </source>
</evidence>
<dbReference type="Pfam" id="PF03631">
    <property type="entry name" value="Virul_fac_BrkB"/>
    <property type="match status" value="1"/>
</dbReference>
<dbReference type="PANTHER" id="PTHR30213:SF1">
    <property type="entry name" value="INNER MEMBRANE PROTEIN YHJD"/>
    <property type="match status" value="1"/>
</dbReference>
<feature type="transmembrane region" description="Helical" evidence="6">
    <location>
        <begin position="135"/>
        <end position="159"/>
    </location>
</feature>
<dbReference type="PIRSF" id="PIRSF035875">
    <property type="entry name" value="RNase_BN"/>
    <property type="match status" value="1"/>
</dbReference>
<evidence type="ECO:0000256" key="5">
    <source>
        <dbReference type="ARBA" id="ARBA00023136"/>
    </source>
</evidence>
<evidence type="ECO:0000256" key="2">
    <source>
        <dbReference type="ARBA" id="ARBA00022475"/>
    </source>
</evidence>
<keyword evidence="5 6" id="KW-0472">Membrane</keyword>
<keyword evidence="2" id="KW-1003">Cell membrane</keyword>
<evidence type="ECO:0000256" key="6">
    <source>
        <dbReference type="SAM" id="Phobius"/>
    </source>
</evidence>
<evidence type="ECO:0000256" key="3">
    <source>
        <dbReference type="ARBA" id="ARBA00022692"/>
    </source>
</evidence>
<keyword evidence="8" id="KW-1185">Reference proteome</keyword>
<accession>A0A3B7MWA7</accession>
<proteinExistence type="predicted"/>
<comment type="subcellular location">
    <subcellularLocation>
        <location evidence="1">Cell membrane</location>
        <topology evidence="1">Multi-pass membrane protein</topology>
    </subcellularLocation>
</comment>
<dbReference type="AlphaFoldDB" id="A0A3B7MWA7"/>
<dbReference type="Proteomes" id="UP000263900">
    <property type="component" value="Chromosome"/>
</dbReference>
<dbReference type="PANTHER" id="PTHR30213">
    <property type="entry name" value="INNER MEMBRANE PROTEIN YHJD"/>
    <property type="match status" value="1"/>
</dbReference>
<name>A0A3B7MWA7_9BACT</name>
<feature type="transmembrane region" description="Helical" evidence="6">
    <location>
        <begin position="179"/>
        <end position="206"/>
    </location>
</feature>
<dbReference type="OrthoDB" id="9797028at2"/>
<dbReference type="RefSeq" id="WP_119054738.1">
    <property type="nucleotide sequence ID" value="NZ_CP032157.1"/>
</dbReference>
<keyword evidence="4 6" id="KW-1133">Transmembrane helix</keyword>
<evidence type="ECO:0000313" key="8">
    <source>
        <dbReference type="Proteomes" id="UP000263900"/>
    </source>
</evidence>
<evidence type="ECO:0000256" key="4">
    <source>
        <dbReference type="ARBA" id="ARBA00022989"/>
    </source>
</evidence>
<dbReference type="NCBIfam" id="TIGR00765">
    <property type="entry name" value="yihY_not_rbn"/>
    <property type="match status" value="1"/>
</dbReference>
<evidence type="ECO:0000313" key="7">
    <source>
        <dbReference type="EMBL" id="AXY78862.1"/>
    </source>
</evidence>
<dbReference type="EMBL" id="CP032157">
    <property type="protein sequence ID" value="AXY78862.1"/>
    <property type="molecule type" value="Genomic_DNA"/>
</dbReference>
<feature type="transmembrane region" description="Helical" evidence="6">
    <location>
        <begin position="218"/>
        <end position="238"/>
    </location>
</feature>
<reference evidence="7 8" key="1">
    <citation type="submission" date="2018-09" db="EMBL/GenBank/DDBJ databases">
        <title>Genome sequencing of strain 6GH32-13.</title>
        <authorList>
            <person name="Weon H.-Y."/>
            <person name="Heo J."/>
            <person name="Kwon S.-W."/>
        </authorList>
    </citation>
    <scope>NUCLEOTIDE SEQUENCE [LARGE SCALE GENOMIC DNA]</scope>
    <source>
        <strain evidence="7 8">5GH32-13</strain>
    </source>
</reference>
<feature type="transmembrane region" description="Helical" evidence="6">
    <location>
        <begin position="31"/>
        <end position="54"/>
    </location>
</feature>
<protein>
    <submittedName>
        <fullName evidence="7">YihY/virulence factor BrkB family protein</fullName>
    </submittedName>
</protein>